<dbReference type="Proteomes" id="UP000026960">
    <property type="component" value="Chromosome 7"/>
</dbReference>
<name>A0A0D3GQT5_9ORYZ</name>
<dbReference type="AlphaFoldDB" id="A0A0D3GQT5"/>
<evidence type="ECO:0000313" key="2">
    <source>
        <dbReference type="EnsemblPlants" id="OBART07G13820.1"/>
    </source>
</evidence>
<evidence type="ECO:0000256" key="1">
    <source>
        <dbReference type="SAM" id="MobiDB-lite"/>
    </source>
</evidence>
<sequence length="86" mass="9578">MTTLATGHWDWEEKGGKTQGGRAPTPLPPCAATAEIGGKNRGGGFLRQRRSLYPTPLPFLFNLDHLVGLKLKVKWEPGYPFTWQND</sequence>
<keyword evidence="3" id="KW-1185">Reference proteome</keyword>
<accession>A0A0D3GQT5</accession>
<reference evidence="2" key="1">
    <citation type="journal article" date="2009" name="Rice">
        <title>De Novo Next Generation Sequencing of Plant Genomes.</title>
        <authorList>
            <person name="Rounsley S."/>
            <person name="Marri P.R."/>
            <person name="Yu Y."/>
            <person name="He R."/>
            <person name="Sisneros N."/>
            <person name="Goicoechea J.L."/>
            <person name="Lee S.J."/>
            <person name="Angelova A."/>
            <person name="Kudrna D."/>
            <person name="Luo M."/>
            <person name="Affourtit J."/>
            <person name="Desany B."/>
            <person name="Knight J."/>
            <person name="Niazi F."/>
            <person name="Egholm M."/>
            <person name="Wing R.A."/>
        </authorList>
    </citation>
    <scope>NUCLEOTIDE SEQUENCE [LARGE SCALE GENOMIC DNA]</scope>
    <source>
        <strain evidence="2">cv. IRGC 105608</strain>
    </source>
</reference>
<feature type="region of interest" description="Disordered" evidence="1">
    <location>
        <begin position="1"/>
        <end position="26"/>
    </location>
</feature>
<dbReference type="Gramene" id="OBART07G13820.1">
    <property type="protein sequence ID" value="OBART07G13820.1"/>
    <property type="gene ID" value="OBART07G13820"/>
</dbReference>
<evidence type="ECO:0000313" key="3">
    <source>
        <dbReference type="Proteomes" id="UP000026960"/>
    </source>
</evidence>
<protein>
    <submittedName>
        <fullName evidence="2">Uncharacterized protein</fullName>
    </submittedName>
</protein>
<dbReference type="EnsemblPlants" id="OBART07G13820.1">
    <property type="protein sequence ID" value="OBART07G13820.1"/>
    <property type="gene ID" value="OBART07G13820"/>
</dbReference>
<proteinExistence type="predicted"/>
<dbReference type="HOGENOM" id="CLU_2501903_0_0_1"/>
<reference evidence="2" key="2">
    <citation type="submission" date="2015-03" db="UniProtKB">
        <authorList>
            <consortium name="EnsemblPlants"/>
        </authorList>
    </citation>
    <scope>IDENTIFICATION</scope>
</reference>
<dbReference type="PaxDb" id="65489-OBART07G13820.1"/>
<organism evidence="2">
    <name type="scientific">Oryza barthii</name>
    <dbReference type="NCBI Taxonomy" id="65489"/>
    <lineage>
        <taxon>Eukaryota</taxon>
        <taxon>Viridiplantae</taxon>
        <taxon>Streptophyta</taxon>
        <taxon>Embryophyta</taxon>
        <taxon>Tracheophyta</taxon>
        <taxon>Spermatophyta</taxon>
        <taxon>Magnoliopsida</taxon>
        <taxon>Liliopsida</taxon>
        <taxon>Poales</taxon>
        <taxon>Poaceae</taxon>
        <taxon>BOP clade</taxon>
        <taxon>Oryzoideae</taxon>
        <taxon>Oryzeae</taxon>
        <taxon>Oryzinae</taxon>
        <taxon>Oryza</taxon>
    </lineage>
</organism>